<dbReference type="PANTHER" id="PTHR28063">
    <property type="entry name" value="RNA POLYMERASE II NUCLEAR LOCALIZATION PROTEIN IWR1"/>
    <property type="match status" value="1"/>
</dbReference>
<feature type="compositionally biased region" description="Acidic residues" evidence="2">
    <location>
        <begin position="328"/>
        <end position="339"/>
    </location>
</feature>
<dbReference type="RefSeq" id="XP_069202113.1">
    <property type="nucleotide sequence ID" value="XM_069343560.1"/>
</dbReference>
<feature type="region of interest" description="Disordered" evidence="2">
    <location>
        <begin position="328"/>
        <end position="421"/>
    </location>
</feature>
<name>A0ABR3PIF1_9PEZI</name>
<dbReference type="InterPro" id="IPR040150">
    <property type="entry name" value="Iwr1"/>
</dbReference>
<dbReference type="EMBL" id="JBFMKM010000005">
    <property type="protein sequence ID" value="KAL1305840.1"/>
    <property type="molecule type" value="Genomic_DNA"/>
</dbReference>
<comment type="caution">
    <text evidence="4">The sequence shown here is derived from an EMBL/GenBank/DDBJ whole genome shotgun (WGS) entry which is preliminary data.</text>
</comment>
<sequence length="421" mass="46900">MTELPSLVRVKRKRGADPTTDLFLEDLSTKRPQTWQFRLQKPHPNETRTDDAGHAPGAAAHNNPPTTQTQTQTQTTEGGNRHEGGPRRFRLAIDKARTTTHTASRKRKAQIDAEDIPTFIEATTAKKQRVHGDEDQSGAPAAQTQEDKPSTALKRPSANAKERQWRAANWKEGAAMRAAGGSSALPLPPPPPPPPPSQMLVDALSRFALEEAARDEAGQKPKVVSIPKRPVQRYRDRHPQVVAASSAQYATATDGTTETTTGDVDMTMTESGDEDDYVYDTYVRTKDPVMLPAVDANDATNGVQVGYIVITEQDQPFWETYFQDEDTDNEFETDSEDSNAEGYYGADYPEDEVASDDEYNRNAYGYRNAGSDDEQWDSDTGAWSDEEDAMQNPWKKHPWMRGHKNNIGKKDEDDEDEDAED</sequence>
<feature type="compositionally biased region" description="Acidic residues" evidence="2">
    <location>
        <begin position="412"/>
        <end position="421"/>
    </location>
</feature>
<evidence type="ECO:0000313" key="4">
    <source>
        <dbReference type="EMBL" id="KAL1305840.1"/>
    </source>
</evidence>
<keyword evidence="5" id="KW-1185">Reference proteome</keyword>
<feature type="compositionally biased region" description="Low complexity" evidence="2">
    <location>
        <begin position="54"/>
        <end position="76"/>
    </location>
</feature>
<feature type="region of interest" description="Disordered" evidence="2">
    <location>
        <begin position="244"/>
        <end position="272"/>
    </location>
</feature>
<feature type="compositionally biased region" description="Low complexity" evidence="2">
    <location>
        <begin position="173"/>
        <end position="185"/>
    </location>
</feature>
<evidence type="ECO:0000313" key="5">
    <source>
        <dbReference type="Proteomes" id="UP001562354"/>
    </source>
</evidence>
<dbReference type="PANTHER" id="PTHR28063:SF1">
    <property type="entry name" value="RNA POLYMERASE II NUCLEAR LOCALIZATION PROTEIN IWR1"/>
    <property type="match status" value="1"/>
</dbReference>
<feature type="domain" description="Transcription factor Iwr1" evidence="3">
    <location>
        <begin position="275"/>
        <end position="352"/>
    </location>
</feature>
<organism evidence="4 5">
    <name type="scientific">Neodothiora populina</name>
    <dbReference type="NCBI Taxonomy" id="2781224"/>
    <lineage>
        <taxon>Eukaryota</taxon>
        <taxon>Fungi</taxon>
        <taxon>Dikarya</taxon>
        <taxon>Ascomycota</taxon>
        <taxon>Pezizomycotina</taxon>
        <taxon>Dothideomycetes</taxon>
        <taxon>Dothideomycetidae</taxon>
        <taxon>Dothideales</taxon>
        <taxon>Dothioraceae</taxon>
        <taxon>Neodothiora</taxon>
    </lineage>
</organism>
<evidence type="ECO:0000256" key="1">
    <source>
        <dbReference type="ARBA" id="ARBA00010218"/>
    </source>
</evidence>
<proteinExistence type="inferred from homology"/>
<feature type="compositionally biased region" description="Basic residues" evidence="2">
    <location>
        <begin position="394"/>
        <end position="407"/>
    </location>
</feature>
<feature type="compositionally biased region" description="Low complexity" evidence="2">
    <location>
        <begin position="250"/>
        <end position="270"/>
    </location>
</feature>
<dbReference type="GeneID" id="95977698"/>
<protein>
    <recommendedName>
        <fullName evidence="3">Transcription factor Iwr1 domain-containing protein</fullName>
    </recommendedName>
</protein>
<gene>
    <name evidence="4" type="ORF">AAFC00_003998</name>
</gene>
<feature type="compositionally biased region" description="Acidic residues" evidence="2">
    <location>
        <begin position="348"/>
        <end position="357"/>
    </location>
</feature>
<dbReference type="InterPro" id="IPR013883">
    <property type="entry name" value="TF_Iwr1_dom"/>
</dbReference>
<dbReference type="Pfam" id="PF08574">
    <property type="entry name" value="Iwr1"/>
    <property type="match status" value="1"/>
</dbReference>
<reference evidence="4 5" key="1">
    <citation type="submission" date="2024-07" db="EMBL/GenBank/DDBJ databases">
        <title>Draft sequence of the Neodothiora populina.</title>
        <authorList>
            <person name="Drown D.D."/>
            <person name="Schuette U.S."/>
            <person name="Buechlein A.B."/>
            <person name="Rusch D.R."/>
            <person name="Winton L.W."/>
            <person name="Adams G.A."/>
        </authorList>
    </citation>
    <scope>NUCLEOTIDE SEQUENCE [LARGE SCALE GENOMIC DNA]</scope>
    <source>
        <strain evidence="4 5">CPC 39397</strain>
    </source>
</reference>
<feature type="compositionally biased region" description="Basic and acidic residues" evidence="2">
    <location>
        <begin position="79"/>
        <end position="97"/>
    </location>
</feature>
<evidence type="ECO:0000256" key="2">
    <source>
        <dbReference type="SAM" id="MobiDB-lite"/>
    </source>
</evidence>
<comment type="similarity">
    <text evidence="1">Belongs to the IWR1/SLC7A6OS family.</text>
</comment>
<feature type="region of interest" description="Disordered" evidence="2">
    <location>
        <begin position="1"/>
        <end position="200"/>
    </location>
</feature>
<feature type="compositionally biased region" description="Basic and acidic residues" evidence="2">
    <location>
        <begin position="43"/>
        <end position="53"/>
    </location>
</feature>
<dbReference type="Proteomes" id="UP001562354">
    <property type="component" value="Unassembled WGS sequence"/>
</dbReference>
<evidence type="ECO:0000259" key="3">
    <source>
        <dbReference type="Pfam" id="PF08574"/>
    </source>
</evidence>
<feature type="compositionally biased region" description="Pro residues" evidence="2">
    <location>
        <begin position="186"/>
        <end position="197"/>
    </location>
</feature>
<accession>A0ABR3PIF1</accession>